<protein>
    <submittedName>
        <fullName evidence="9">L-serine dehydratase, iron-sulfur-dependent, beta subunit</fullName>
    </submittedName>
</protein>
<evidence type="ECO:0000256" key="4">
    <source>
        <dbReference type="ARBA" id="ARBA00022723"/>
    </source>
</evidence>
<dbReference type="PANTHER" id="PTHR30182:SF12">
    <property type="entry name" value="L-SERINE DEHYDRATASE, BETA CHAIN-RELATED"/>
    <property type="match status" value="1"/>
</dbReference>
<comment type="cofactor">
    <cofactor evidence="1">
        <name>[4Fe-4S] cluster</name>
        <dbReference type="ChEBI" id="CHEBI:49883"/>
    </cofactor>
</comment>
<gene>
    <name evidence="9" type="ordered locus">Aboo_0199</name>
</gene>
<keyword evidence="10" id="KW-1185">Reference proteome</keyword>
<dbReference type="HOGENOM" id="CLU_086592_0_0_2"/>
<feature type="domain" description="Serine dehydratase beta chain" evidence="8">
    <location>
        <begin position="10"/>
        <end position="82"/>
    </location>
</feature>
<dbReference type="Proteomes" id="UP000001400">
    <property type="component" value="Chromosome"/>
</dbReference>
<dbReference type="KEGG" id="abi:Aboo_0199"/>
<dbReference type="InterPro" id="IPR004643">
    <property type="entry name" value="Fe-S_L-Ser_bsu"/>
</dbReference>
<keyword evidence="2" id="KW-0312">Gluconeogenesis</keyword>
<dbReference type="PANTHER" id="PTHR30182">
    <property type="entry name" value="L-SERINE DEHYDRATASE"/>
    <property type="match status" value="1"/>
</dbReference>
<keyword evidence="7" id="KW-0456">Lyase</keyword>
<evidence type="ECO:0000256" key="3">
    <source>
        <dbReference type="ARBA" id="ARBA00022485"/>
    </source>
</evidence>
<evidence type="ECO:0000256" key="6">
    <source>
        <dbReference type="ARBA" id="ARBA00023014"/>
    </source>
</evidence>
<keyword evidence="4" id="KW-0479">Metal-binding</keyword>
<keyword evidence="5" id="KW-0408">Iron</keyword>
<dbReference type="Gene3D" id="3.30.1330.90">
    <property type="entry name" value="D-3-phosphoglycerate dehydrogenase, domain 3"/>
    <property type="match status" value="1"/>
</dbReference>
<evidence type="ECO:0000313" key="10">
    <source>
        <dbReference type="Proteomes" id="UP000001400"/>
    </source>
</evidence>
<dbReference type="AlphaFoldDB" id="D3TBS6"/>
<evidence type="ECO:0000256" key="1">
    <source>
        <dbReference type="ARBA" id="ARBA00001966"/>
    </source>
</evidence>
<dbReference type="RefSeq" id="WP_012997070.1">
    <property type="nucleotide sequence ID" value="NC_013926.1"/>
</dbReference>
<dbReference type="Pfam" id="PF03315">
    <property type="entry name" value="SDH_beta"/>
    <property type="match status" value="1"/>
</dbReference>
<evidence type="ECO:0000259" key="8">
    <source>
        <dbReference type="Pfam" id="PF03315"/>
    </source>
</evidence>
<dbReference type="NCBIfam" id="TIGR00719">
    <property type="entry name" value="sda_beta"/>
    <property type="match status" value="1"/>
</dbReference>
<dbReference type="GO" id="GO:0006094">
    <property type="term" value="P:gluconeogenesis"/>
    <property type="evidence" value="ECO:0007669"/>
    <property type="project" value="UniProtKB-KW"/>
</dbReference>
<organism evidence="9 10">
    <name type="scientific">Aciduliprofundum boonei (strain DSM 19572 / T469)</name>
    <dbReference type="NCBI Taxonomy" id="439481"/>
    <lineage>
        <taxon>Archaea</taxon>
        <taxon>Methanobacteriati</taxon>
        <taxon>Thermoplasmatota</taxon>
        <taxon>DHVE2 group</taxon>
        <taxon>Candidatus Aciduliprofundum</taxon>
    </lineage>
</organism>
<name>D3TBS6_ACIB4</name>
<dbReference type="InterPro" id="IPR051318">
    <property type="entry name" value="Fe-S_L-Ser"/>
</dbReference>
<keyword evidence="3" id="KW-0004">4Fe-4S</keyword>
<dbReference type="GO" id="GO:0051539">
    <property type="term" value="F:4 iron, 4 sulfur cluster binding"/>
    <property type="evidence" value="ECO:0007669"/>
    <property type="project" value="UniProtKB-KW"/>
</dbReference>
<keyword evidence="6" id="KW-0411">Iron-sulfur</keyword>
<dbReference type="InterPro" id="IPR029009">
    <property type="entry name" value="ASB_dom_sf"/>
</dbReference>
<evidence type="ECO:0000256" key="5">
    <source>
        <dbReference type="ARBA" id="ARBA00023004"/>
    </source>
</evidence>
<evidence type="ECO:0000256" key="7">
    <source>
        <dbReference type="ARBA" id="ARBA00023239"/>
    </source>
</evidence>
<dbReference type="SUPFAM" id="SSF55021">
    <property type="entry name" value="ACT-like"/>
    <property type="match status" value="1"/>
</dbReference>
<dbReference type="EMBL" id="CP001941">
    <property type="protein sequence ID" value="ADD08011.1"/>
    <property type="molecule type" value="Genomic_DNA"/>
</dbReference>
<dbReference type="GO" id="GO:0046872">
    <property type="term" value="F:metal ion binding"/>
    <property type="evidence" value="ECO:0007669"/>
    <property type="project" value="UniProtKB-KW"/>
</dbReference>
<sequence>MAILDVLGPVMVGPSSSHTLGALRIARFAYKFSGGIPEEVRFTLHGSFAETLKGHGTDKALLAGILGMRPNDERIKDAYEIADKLGVKYEFAQEDLGDVHPNTVLIETWKGGKIYNVMGSSIGGGEIKIVRIKDVECDIAWEYNTLVLVMKDKVGAMSKILKNITRNIVNLYMRRVNAAENIAIGIIEMDENLPKEDLKKVEECDYVYELFYIPRD</sequence>
<evidence type="ECO:0000256" key="2">
    <source>
        <dbReference type="ARBA" id="ARBA00022432"/>
    </source>
</evidence>
<accession>D3TBS6</accession>
<evidence type="ECO:0000313" key="9">
    <source>
        <dbReference type="EMBL" id="ADD08011.1"/>
    </source>
</evidence>
<reference evidence="9" key="1">
    <citation type="submission" date="2010-02" db="EMBL/GenBank/DDBJ databases">
        <title>Complete sequence of Aciduliprofundum boonei T469.</title>
        <authorList>
            <consortium name="US DOE Joint Genome Institute"/>
            <person name="Lucas S."/>
            <person name="Copeland A."/>
            <person name="Lapidus A."/>
            <person name="Cheng J.-F."/>
            <person name="Bruce D."/>
            <person name="Goodwin L."/>
            <person name="Pitluck S."/>
            <person name="Saunders E."/>
            <person name="Detter J.C."/>
            <person name="Han C."/>
            <person name="Tapia R."/>
            <person name="Land M."/>
            <person name="Hauser L."/>
            <person name="Kyrpides N."/>
            <person name="Mikhailova N."/>
            <person name="Flores G."/>
            <person name="Reysenbach A.-L."/>
            <person name="Woyke T."/>
        </authorList>
    </citation>
    <scope>NUCLEOTIDE SEQUENCE</scope>
    <source>
        <strain evidence="9">T469</strain>
    </source>
</reference>
<dbReference type="InterPro" id="IPR045865">
    <property type="entry name" value="ACT-like_dom_sf"/>
</dbReference>
<dbReference type="PIRSF" id="PIRSF036692">
    <property type="entry name" value="SDH_B"/>
    <property type="match status" value="1"/>
</dbReference>
<dbReference type="GO" id="GO:0003941">
    <property type="term" value="F:L-serine ammonia-lyase activity"/>
    <property type="evidence" value="ECO:0007669"/>
    <property type="project" value="InterPro"/>
</dbReference>
<dbReference type="InterPro" id="IPR005131">
    <property type="entry name" value="Ser_deHydtase_bsu"/>
</dbReference>
<dbReference type="GeneID" id="8827140"/>
<proteinExistence type="predicted"/>
<dbReference type="SUPFAM" id="SSF143548">
    <property type="entry name" value="Serine metabolism enzymes domain"/>
    <property type="match status" value="1"/>
</dbReference>